<comment type="similarity">
    <text evidence="1">Belongs to the LysR transcriptional regulatory family.</text>
</comment>
<keyword evidence="7" id="KW-1185">Reference proteome</keyword>
<dbReference type="Pfam" id="PF03466">
    <property type="entry name" value="LysR_substrate"/>
    <property type="match status" value="1"/>
</dbReference>
<keyword evidence="2" id="KW-0805">Transcription regulation</keyword>
<dbReference type="InterPro" id="IPR005119">
    <property type="entry name" value="LysR_subst-bd"/>
</dbReference>
<dbReference type="PROSITE" id="PS50931">
    <property type="entry name" value="HTH_LYSR"/>
    <property type="match status" value="1"/>
</dbReference>
<sequence length="291" mass="32412">MELDHLRTFCQLAEDGNYRVAADHLNITQSALTKKIQRLEMHTGAALFERGRHGARLTQAGQTLLPEARRVVANFNAYQALSGLVADGTKGFLNIGFGISSYQLAPQFIARFKNTFPNVHITLNDTPSQHQLKALLRGELQISFNRLPVSEPLKGMVLASDHLVVAIHRSRKVAKSDIWHALQHHDYLRLTPSRGLGLAHQIDALLQEHGQSLTPVQEANDIHTLLALVSADLGFTIVPASVKHIANSNVRFIPLQGMNARWDIGLIWNDHIESPTKDQFVRFIARLEEGS</sequence>
<dbReference type="CDD" id="cd08414">
    <property type="entry name" value="PBP2_LTTR_aromatics_like"/>
    <property type="match status" value="1"/>
</dbReference>
<evidence type="ECO:0000256" key="4">
    <source>
        <dbReference type="ARBA" id="ARBA00023163"/>
    </source>
</evidence>
<evidence type="ECO:0000256" key="1">
    <source>
        <dbReference type="ARBA" id="ARBA00009437"/>
    </source>
</evidence>
<reference evidence="6 7" key="1">
    <citation type="submission" date="2016-09" db="EMBL/GenBank/DDBJ databases">
        <title>Genomic Taxonomy of the Vibrionaceae.</title>
        <authorList>
            <person name="Gonzalez-Castillo A."/>
            <person name="Gomez-Gil B."/>
            <person name="Enciso-Ibarra K."/>
        </authorList>
    </citation>
    <scope>NUCLEOTIDE SEQUENCE [LARGE SCALE GENOMIC DNA]</scope>
    <source>
        <strain evidence="6 7">CAIM 1902</strain>
    </source>
</reference>
<evidence type="ECO:0000313" key="7">
    <source>
        <dbReference type="Proteomes" id="UP000186039"/>
    </source>
</evidence>
<evidence type="ECO:0000256" key="2">
    <source>
        <dbReference type="ARBA" id="ARBA00023015"/>
    </source>
</evidence>
<dbReference type="PRINTS" id="PR00039">
    <property type="entry name" value="HTHLYSR"/>
</dbReference>
<evidence type="ECO:0000313" key="6">
    <source>
        <dbReference type="EMBL" id="OLQ90747.1"/>
    </source>
</evidence>
<proteinExistence type="inferred from homology"/>
<dbReference type="SUPFAM" id="SSF46785">
    <property type="entry name" value="Winged helix' DNA-binding domain"/>
    <property type="match status" value="1"/>
</dbReference>
<dbReference type="Gene3D" id="3.40.190.10">
    <property type="entry name" value="Periplasmic binding protein-like II"/>
    <property type="match status" value="2"/>
</dbReference>
<gene>
    <name evidence="6" type="ORF">BIY20_10375</name>
</gene>
<dbReference type="SUPFAM" id="SSF53850">
    <property type="entry name" value="Periplasmic binding protein-like II"/>
    <property type="match status" value="1"/>
</dbReference>
<dbReference type="EMBL" id="MJMH01000177">
    <property type="protein sequence ID" value="OLQ90747.1"/>
    <property type="molecule type" value="Genomic_DNA"/>
</dbReference>
<dbReference type="PANTHER" id="PTHR30346">
    <property type="entry name" value="TRANSCRIPTIONAL DUAL REGULATOR HCAR-RELATED"/>
    <property type="match status" value="1"/>
</dbReference>
<dbReference type="InterPro" id="IPR036390">
    <property type="entry name" value="WH_DNA-bd_sf"/>
</dbReference>
<accession>A0ABX3FH01</accession>
<evidence type="ECO:0000259" key="5">
    <source>
        <dbReference type="PROSITE" id="PS50931"/>
    </source>
</evidence>
<keyword evidence="3" id="KW-0238">DNA-binding</keyword>
<dbReference type="Gene3D" id="1.10.10.10">
    <property type="entry name" value="Winged helix-like DNA-binding domain superfamily/Winged helix DNA-binding domain"/>
    <property type="match status" value="1"/>
</dbReference>
<dbReference type="InterPro" id="IPR036388">
    <property type="entry name" value="WH-like_DNA-bd_sf"/>
</dbReference>
<keyword evidence="4" id="KW-0804">Transcription</keyword>
<dbReference type="Pfam" id="PF00126">
    <property type="entry name" value="HTH_1"/>
    <property type="match status" value="1"/>
</dbReference>
<evidence type="ECO:0000256" key="3">
    <source>
        <dbReference type="ARBA" id="ARBA00023125"/>
    </source>
</evidence>
<feature type="domain" description="HTH lysR-type" evidence="5">
    <location>
        <begin position="1"/>
        <end position="58"/>
    </location>
</feature>
<protein>
    <submittedName>
        <fullName evidence="6">LysR family transcriptional regulator</fullName>
    </submittedName>
</protein>
<dbReference type="InterPro" id="IPR000847">
    <property type="entry name" value="LysR_HTH_N"/>
</dbReference>
<organism evidence="6 7">
    <name type="scientific">Vibrio panuliri</name>
    <dbReference type="NCBI Taxonomy" id="1381081"/>
    <lineage>
        <taxon>Bacteria</taxon>
        <taxon>Pseudomonadati</taxon>
        <taxon>Pseudomonadota</taxon>
        <taxon>Gammaproteobacteria</taxon>
        <taxon>Vibrionales</taxon>
        <taxon>Vibrionaceae</taxon>
        <taxon>Vibrio</taxon>
    </lineage>
</organism>
<dbReference type="Proteomes" id="UP000186039">
    <property type="component" value="Unassembled WGS sequence"/>
</dbReference>
<comment type="caution">
    <text evidence="6">The sequence shown here is derived from an EMBL/GenBank/DDBJ whole genome shotgun (WGS) entry which is preliminary data.</text>
</comment>
<name>A0ABX3FH01_9VIBR</name>
<dbReference type="RefSeq" id="WP_075715320.1">
    <property type="nucleotide sequence ID" value="NZ_AP019654.1"/>
</dbReference>
<dbReference type="PANTHER" id="PTHR30346:SF17">
    <property type="entry name" value="LYSR FAMILY TRANSCRIPTIONAL REGULATOR"/>
    <property type="match status" value="1"/>
</dbReference>